<name>A0A6N2Y163_LACRH</name>
<dbReference type="AntiFam" id="ANF00268">
    <property type="entry name" value="DNA repeat translations related to WP_015765070.1"/>
</dbReference>
<organism evidence="1">
    <name type="scientific">Lacticaseibacillus rhamnosus</name>
    <name type="common">Lactobacillus rhamnosus</name>
    <dbReference type="NCBI Taxonomy" id="47715"/>
    <lineage>
        <taxon>Bacteria</taxon>
        <taxon>Bacillati</taxon>
        <taxon>Bacillota</taxon>
        <taxon>Bacilli</taxon>
        <taxon>Lactobacillales</taxon>
        <taxon>Lactobacillaceae</taxon>
        <taxon>Lacticaseibacillus</taxon>
    </lineage>
</organism>
<dbReference type="NCBIfam" id="NF040518">
    <property type="entry name" value="Lacto_Palin_RP3"/>
    <property type="match status" value="1"/>
</dbReference>
<protein>
    <submittedName>
        <fullName evidence="1">Uncharacterized protein</fullName>
    </submittedName>
</protein>
<reference evidence="1" key="1">
    <citation type="submission" date="2019-11" db="EMBL/GenBank/DDBJ databases">
        <authorList>
            <person name="Feng L."/>
        </authorList>
    </citation>
    <scope>NUCLEOTIDE SEQUENCE</scope>
    <source>
        <strain evidence="1">LrhamnosusLFYP97</strain>
    </source>
</reference>
<proteinExistence type="predicted"/>
<gene>
    <name evidence="1" type="ORF">LRLFYP97_00836</name>
</gene>
<dbReference type="EMBL" id="CACRTK010000019">
    <property type="protein sequence ID" value="VYT59510.1"/>
    <property type="molecule type" value="Genomic_DNA"/>
</dbReference>
<sequence>MASGVMARSWPLRPRSLHAGFWPCERVMVSASHLLLTLALALQNSLAKKGQPLDFLIHVTGLLLFSRERKSHMDEFVHVAVNCK</sequence>
<dbReference type="AlphaFoldDB" id="A0A6N2Y163"/>
<evidence type="ECO:0000313" key="1">
    <source>
        <dbReference type="EMBL" id="VYT59510.1"/>
    </source>
</evidence>
<accession>A0A6N2Y163</accession>